<dbReference type="EMBL" id="LLXZ01000057">
    <property type="protein sequence ID" value="KRR10676.1"/>
    <property type="molecule type" value="Genomic_DNA"/>
</dbReference>
<evidence type="ECO:0000313" key="4">
    <source>
        <dbReference type="Proteomes" id="UP000050863"/>
    </source>
</evidence>
<dbReference type="SUPFAM" id="SSF51556">
    <property type="entry name" value="Metallo-dependent hydrolases"/>
    <property type="match status" value="1"/>
</dbReference>
<sequence length="270" mass="30837">MIIDAWMQHPNTGWIGNPMFDSLRRWRPGKWSEKALPIQDTVAEMDRAGVSVGMLCAWYGPNGPMIGNDEVAHYCREYPDRFVGIASVDLFRPMEAVRELRLRVKRDGFKGLRVLPWLWGLPPDDRRYYPLFAECCELDIPFCTQVGHAGPLRESEPGRPIPYLDRVALEFPELRILGGHIGVPWLGEMLSLVMKYPNVFIDTSAYKASRYPSELVEYMRDNGRHRVLFGSNHPFWPAGECIAGLERLDLGEAARSAFLADNARRLFKLA</sequence>
<dbReference type="RefSeq" id="WP_057834971.1">
    <property type="nucleotide sequence ID" value="NZ_LLXZ01000057.1"/>
</dbReference>
<dbReference type="InterPro" id="IPR006680">
    <property type="entry name" value="Amidohydro-rel"/>
</dbReference>
<dbReference type="InterPro" id="IPR032466">
    <property type="entry name" value="Metal_Hydrolase"/>
</dbReference>
<accession>A0A0R3LSA6</accession>
<dbReference type="InterPro" id="IPR032465">
    <property type="entry name" value="ACMSD"/>
</dbReference>
<dbReference type="GO" id="GO:0016787">
    <property type="term" value="F:hydrolase activity"/>
    <property type="evidence" value="ECO:0007669"/>
    <property type="project" value="UniProtKB-KW"/>
</dbReference>
<dbReference type="PANTHER" id="PTHR21240">
    <property type="entry name" value="2-AMINO-3-CARBOXYLMUCONATE-6-SEMIALDEHYDE DECARBOXYLASE"/>
    <property type="match status" value="1"/>
</dbReference>
<dbReference type="AlphaFoldDB" id="A0A0R3LSA6"/>
<dbReference type="Proteomes" id="UP000050863">
    <property type="component" value="Unassembled WGS sequence"/>
</dbReference>
<evidence type="ECO:0000259" key="2">
    <source>
        <dbReference type="Pfam" id="PF04909"/>
    </source>
</evidence>
<name>A0A0R3LSA6_9BRAD</name>
<evidence type="ECO:0000256" key="1">
    <source>
        <dbReference type="ARBA" id="ARBA00023239"/>
    </source>
</evidence>
<comment type="caution">
    <text evidence="3">The sequence shown here is derived from an EMBL/GenBank/DDBJ whole genome shotgun (WGS) entry which is preliminary data.</text>
</comment>
<keyword evidence="3" id="KW-0378">Hydrolase</keyword>
<proteinExistence type="predicted"/>
<keyword evidence="1" id="KW-0456">Lyase</keyword>
<keyword evidence="4" id="KW-1185">Reference proteome</keyword>
<organism evidence="3 4">
    <name type="scientific">Bradyrhizobium jicamae</name>
    <dbReference type="NCBI Taxonomy" id="280332"/>
    <lineage>
        <taxon>Bacteria</taxon>
        <taxon>Pseudomonadati</taxon>
        <taxon>Pseudomonadota</taxon>
        <taxon>Alphaproteobacteria</taxon>
        <taxon>Hyphomicrobiales</taxon>
        <taxon>Nitrobacteraceae</taxon>
        <taxon>Bradyrhizobium</taxon>
    </lineage>
</organism>
<dbReference type="OrthoDB" id="1407586at2"/>
<evidence type="ECO:0000313" key="3">
    <source>
        <dbReference type="EMBL" id="KRR10676.1"/>
    </source>
</evidence>
<gene>
    <name evidence="3" type="ORF">CQ12_19620</name>
</gene>
<dbReference type="GO" id="GO:0016831">
    <property type="term" value="F:carboxy-lyase activity"/>
    <property type="evidence" value="ECO:0007669"/>
    <property type="project" value="InterPro"/>
</dbReference>
<dbReference type="STRING" id="280332.CQ12_19620"/>
<dbReference type="Gene3D" id="3.20.20.140">
    <property type="entry name" value="Metal-dependent hydrolases"/>
    <property type="match status" value="1"/>
</dbReference>
<reference evidence="3 4" key="1">
    <citation type="submission" date="2014-03" db="EMBL/GenBank/DDBJ databases">
        <title>Bradyrhizobium valentinum sp. nov., isolated from effective nodules of Lupinus mariae-josephae, a lupine endemic of basic-lime soils in Eastern Spain.</title>
        <authorList>
            <person name="Duran D."/>
            <person name="Rey L."/>
            <person name="Navarro A."/>
            <person name="Busquets A."/>
            <person name="Imperial J."/>
            <person name="Ruiz-Argueso T."/>
        </authorList>
    </citation>
    <scope>NUCLEOTIDE SEQUENCE [LARGE SCALE GENOMIC DNA]</scope>
    <source>
        <strain evidence="3 4">PAC68</strain>
    </source>
</reference>
<feature type="domain" description="Amidohydrolase-related" evidence="2">
    <location>
        <begin position="68"/>
        <end position="269"/>
    </location>
</feature>
<dbReference type="PANTHER" id="PTHR21240:SF19">
    <property type="entry name" value="CATALYTIC_ HYDROLASE"/>
    <property type="match status" value="1"/>
</dbReference>
<protein>
    <submittedName>
        <fullName evidence="3">Amidohydrolase</fullName>
    </submittedName>
</protein>
<dbReference type="Pfam" id="PF04909">
    <property type="entry name" value="Amidohydro_2"/>
    <property type="match status" value="1"/>
</dbReference>